<evidence type="ECO:0000313" key="1">
    <source>
        <dbReference type="EMBL" id="AAF69642.1"/>
    </source>
</evidence>
<dbReference type="EMBL" id="CH471084">
    <property type="protein sequence ID" value="EAW96085.1"/>
    <property type="molecule type" value="Genomic_DNA"/>
</dbReference>
<reference evidence="1" key="1">
    <citation type="submission" date="1999-01" db="EMBL/GenBank/DDBJ databases">
        <title>Functional prediction of the coding sequences of 79 new genes deduced by analysis of cDNA clones from human fetal liver.</title>
        <authorList>
            <person name="Zhang C."/>
            <person name="Yu Y."/>
            <person name="Zhang S."/>
            <person name="Wei H."/>
            <person name="Zhang Y."/>
            <person name="Zhou G."/>
            <person name="Bi J."/>
            <person name="Liu M."/>
            <person name="He F."/>
        </authorList>
    </citation>
    <scope>NUCLEOTIDE SEQUENCE</scope>
    <source>
        <tissue evidence="1">Liver</tissue>
    </source>
</reference>
<gene>
    <name evidence="2" type="ORF">hCG_2016213</name>
</gene>
<dbReference type="EMBL" id="AF119888">
    <property type="protein sequence ID" value="AAF69642.1"/>
    <property type="molecule type" value="mRNA"/>
</dbReference>
<dbReference type="AlphaFoldDB" id="Q9P159"/>
<evidence type="ECO:0000313" key="2">
    <source>
        <dbReference type="EMBL" id="EAW96085.1"/>
    </source>
</evidence>
<reference evidence="2" key="2">
    <citation type="journal article" date="2001" name="Science">
        <title>The sequence of the human genome.</title>
        <authorList>
            <person name="Venter J.C."/>
            <person name="Adams M.D."/>
            <person name="Myers E.W."/>
            <person name="Li P.W."/>
            <person name="Mural R.J."/>
            <person name="Sutton G.G."/>
            <person name="Smith H.O."/>
            <person name="Yandell M."/>
            <person name="Evans C.A."/>
            <person name="Holt R.A."/>
            <person name="Gocayne J.D."/>
            <person name="Amanatides P."/>
            <person name="Ballew R.M."/>
            <person name="Huson D.H."/>
            <person name="Wortman J.R."/>
            <person name="Zhang Q."/>
            <person name="Kodira C.D."/>
            <person name="Zheng X.H."/>
            <person name="Chen L."/>
            <person name="Skupski M."/>
            <person name="Subramanian G."/>
            <person name="Thomas P.D."/>
            <person name="Zhang J."/>
            <person name="Gabor Miklos G.L."/>
            <person name="Nelson C."/>
            <person name="Broder S."/>
            <person name="Clark A.G."/>
            <person name="Nadeau J."/>
            <person name="McKusick V.A."/>
            <person name="Zinder N."/>
            <person name="Levine A.J."/>
            <person name="Roberts R.J."/>
            <person name="Simon M."/>
            <person name="Slayman C."/>
            <person name="Hunkapiller M."/>
            <person name="Bolanos R."/>
            <person name="Delcher A."/>
            <person name="Dew I."/>
            <person name="Fasulo D."/>
            <person name="Flanigan M."/>
            <person name="Florea L."/>
            <person name="Halpern A."/>
            <person name="Hannenhalli S."/>
            <person name="Kravitz S."/>
            <person name="Levy S."/>
            <person name="Mobarry C."/>
            <person name="Reinert K."/>
            <person name="Remington K."/>
            <person name="Abu-Threideh J."/>
            <person name="Beasley E."/>
            <person name="Biddick K."/>
            <person name="Bonazzi V."/>
            <person name="Brandon R."/>
            <person name="Cargill M."/>
            <person name="Chandramouliswaran I."/>
            <person name="Charlab R."/>
            <person name="Chaturvedi K."/>
            <person name="Deng Z."/>
            <person name="Di Francesco V."/>
            <person name="Dunn P."/>
            <person name="Eilbeck K."/>
            <person name="Evangelista C."/>
            <person name="Gabrielian A.E."/>
            <person name="Gan W."/>
            <person name="Ge W."/>
            <person name="Gong F."/>
            <person name="Gu Z."/>
            <person name="Guan P."/>
            <person name="Heiman T.J."/>
            <person name="Higgins M.E."/>
            <person name="Ji R.R."/>
            <person name="Ke Z."/>
            <person name="Ketchum K.A."/>
            <person name="Lai Z."/>
            <person name="Lei Y."/>
            <person name="Li Z."/>
            <person name="Li J."/>
            <person name="Liang Y."/>
            <person name="Lin X."/>
            <person name="Lu F."/>
            <person name="Merkulov G.V."/>
            <person name="Milshina N."/>
            <person name="Moore H.M."/>
            <person name="Naik A.K."/>
            <person name="Narayan V.A."/>
            <person name="Neelam B."/>
            <person name="Nusskern D."/>
            <person name="Rusch D.B."/>
            <person name="Salzberg S."/>
            <person name="Shao W."/>
            <person name="Shue B."/>
            <person name="Sun J."/>
            <person name="Wang Z."/>
            <person name="Wang A."/>
            <person name="Wang X."/>
            <person name="Wang J."/>
            <person name="Wei M."/>
            <person name="Wides R."/>
            <person name="Xiao C."/>
            <person name="Yan C."/>
            <person name="Yao A."/>
            <person name="Ye J."/>
            <person name="Zhan M."/>
            <person name="Zhang W."/>
            <person name="Zhang H."/>
            <person name="Zhao Q."/>
            <person name="Zheng L."/>
            <person name="Zhong F."/>
            <person name="Zhong W."/>
            <person name="Zhu S."/>
            <person name="Zhao S."/>
            <person name="Gilbert D."/>
            <person name="Baumhueter S."/>
            <person name="Spier G."/>
            <person name="Carter C."/>
            <person name="Cravchik A."/>
            <person name="Woodage T."/>
            <person name="Ali F."/>
            <person name="An H."/>
            <person name="Awe A."/>
            <person name="Baldwin D."/>
            <person name="Baden H."/>
            <person name="Barnstead M."/>
            <person name="Barrow I."/>
            <person name="Beeson K."/>
            <person name="Busam D."/>
            <person name="Carver A."/>
            <person name="Center A."/>
            <person name="Cheng M.L."/>
            <person name="Curry L."/>
            <person name="Danaher S."/>
            <person name="Davenport L."/>
            <person name="Desilets R."/>
            <person name="Dietz S."/>
            <person name="Dodson K."/>
            <person name="Doup L."/>
            <person name="Ferriera S."/>
            <person name="Garg N."/>
            <person name="Gluecksmann A."/>
            <person name="Hart B."/>
            <person name="Haynes J."/>
            <person name="Haynes C."/>
            <person name="Heiner C."/>
            <person name="Hladun S."/>
            <person name="Hostin D."/>
            <person name="Houck J."/>
            <person name="Howland T."/>
            <person name="Ibegwam C."/>
            <person name="Johnson J."/>
            <person name="Kalush F."/>
            <person name="Kline L."/>
            <person name="Koduru S."/>
            <person name="Love A."/>
            <person name="Mann F."/>
            <person name="May D."/>
            <person name="McCawley S."/>
            <person name="McIntosh T."/>
            <person name="McMullen I."/>
            <person name="Moy M."/>
            <person name="Moy L."/>
            <person name="Murphy B."/>
            <person name="Nelson K."/>
            <person name="Pfannkoch C."/>
            <person name="Pratts E."/>
            <person name="Puri V."/>
            <person name="Qureshi H."/>
            <person name="Reardon M."/>
            <person name="Rodriguez R."/>
            <person name="Rogers Y.H."/>
            <person name="Romblad D."/>
            <person name="Ruhfel B."/>
            <person name="Scott R."/>
            <person name="Sitter C."/>
            <person name="Smallwood M."/>
            <person name="Stewart E."/>
            <person name="Strong R."/>
            <person name="Suh E."/>
            <person name="Thomas R."/>
            <person name="Tint N.N."/>
            <person name="Tse S."/>
            <person name="Vech C."/>
            <person name="Wang G."/>
            <person name="Wetter J."/>
            <person name="Williams S."/>
            <person name="Williams M."/>
            <person name="Windsor S."/>
            <person name="Winn-Deen E."/>
            <person name="Wolfe K."/>
            <person name="Zaveri J."/>
            <person name="Zaveri K."/>
            <person name="Abril J.F."/>
            <person name="Guigo R."/>
            <person name="Campbell M.J."/>
            <person name="Sjolander K.V."/>
            <person name="Karlak B."/>
            <person name="Kejariwal A."/>
            <person name="Mi H."/>
            <person name="Lazareva B."/>
            <person name="Hatton T."/>
            <person name="Narechania A."/>
            <person name="Diemer K."/>
            <person name="Muruganujan A."/>
            <person name="Guo N."/>
            <person name="Sato S."/>
            <person name="Bafna V."/>
            <person name="Istrail S."/>
            <person name="Lippert R."/>
            <person name="Schwartz R."/>
            <person name="Walenz B."/>
            <person name="Yooseph S."/>
            <person name="Allen D."/>
            <person name="Basu A."/>
            <person name="Baxendale J."/>
            <person name="Blick L."/>
            <person name="Caminha M."/>
            <person name="Carnes-Stine J."/>
            <person name="Caulk P."/>
            <person name="Chiang Y.H."/>
            <person name="Coyne M."/>
            <person name="Dahlke C."/>
            <person name="Mays A."/>
            <person name="Dombroski M."/>
            <person name="Donnelly M."/>
            <person name="Ely D."/>
            <person name="Esparham S."/>
            <person name="Fosler C."/>
            <person name="Gire H."/>
            <person name="Glanowski S."/>
            <person name="Glasser K."/>
            <person name="Glodek A."/>
            <person name="Gorokhov M."/>
            <person name="Graham K."/>
            <person name="Gropman B."/>
            <person name="Harris M."/>
            <person name="Heil J."/>
            <person name="Henderson S."/>
            <person name="Hoover J."/>
            <person name="Jennings D."/>
            <person name="Jordan C."/>
            <person name="Jordan J."/>
            <person name="Kasha J."/>
            <person name="Kagan L."/>
            <person name="Kraft C."/>
            <person name="Levitsky A."/>
            <person name="Lewis M."/>
            <person name="Liu X."/>
            <person name="Lopez J."/>
            <person name="Ma D."/>
            <person name="Majoros W."/>
            <person name="McDaniel J."/>
            <person name="Murphy S."/>
            <person name="Newman M."/>
            <person name="Nguyen T."/>
            <person name="Nguyen N."/>
            <person name="Nodell M."/>
            <person name="Pan S."/>
            <person name="Peck J."/>
            <person name="Peterson M."/>
            <person name="Rowe W."/>
            <person name="Sanders R."/>
            <person name="Scott J."/>
            <person name="Simpson M."/>
            <person name="Smith T."/>
            <person name="Sprague A."/>
            <person name="Stockwell T."/>
            <person name="Turner R."/>
            <person name="Venter E."/>
            <person name="Wang M."/>
            <person name="Wen M."/>
            <person name="Wu D."/>
            <person name="Wu M."/>
            <person name="Xia A."/>
            <person name="Zandieh A."/>
            <person name="Zhu X."/>
        </authorList>
    </citation>
    <scope>NUCLEOTIDE SEQUENCE</scope>
</reference>
<name>Q9P159_HUMAN</name>
<protein>
    <submittedName>
        <fullName evidence="2">HCG2016213</fullName>
    </submittedName>
    <submittedName>
        <fullName evidence="1">PRO2613</fullName>
    </submittedName>
</protein>
<sequence length="43" mass="5436">MYWPSSSSRLNQLYSSEFCIFLFTKKRKRKRKHHFIRLCMFFS</sequence>
<proteinExistence type="evidence at transcript level"/>
<accession>Q9P159</accession>
<reference evidence="2" key="3">
    <citation type="submission" date="2005-07" db="EMBL/GenBank/DDBJ databases">
        <authorList>
            <person name="Mural R.J."/>
            <person name="Istrail S."/>
            <person name="Sutton G."/>
            <person name="Florea L."/>
            <person name="Halpern A.L."/>
            <person name="Mobarry C.M."/>
            <person name="Lippert R."/>
            <person name="Walenz B."/>
            <person name="Shatkay H."/>
            <person name="Dew I."/>
            <person name="Miller J.R."/>
            <person name="Flanigan M.J."/>
            <person name="Edwards N.J."/>
            <person name="Bolanos R."/>
            <person name="Fasulo D."/>
            <person name="Halldorsson B.V."/>
            <person name="Hannenhalli S."/>
            <person name="Turner R."/>
            <person name="Yooseph S."/>
            <person name="Lu F."/>
            <person name="Nusskern D.R."/>
            <person name="Shue B.C."/>
            <person name="Zheng X.H."/>
            <person name="Zhong F."/>
            <person name="Delcher A.L."/>
            <person name="Huson D.H."/>
            <person name="Kravitz S.A."/>
            <person name="Mouchard L."/>
            <person name="Reinert K."/>
            <person name="Remington K.A."/>
            <person name="Clark A.G."/>
            <person name="Waterman M.S."/>
            <person name="Eichler E.E."/>
            <person name="Adams M.D."/>
            <person name="Hunkapiller M.W."/>
            <person name="Myers E.W."/>
            <person name="Venter J.C."/>
        </authorList>
    </citation>
    <scope>NUCLEOTIDE SEQUENCE</scope>
</reference>
<organism evidence="1">
    <name type="scientific">Homo sapiens</name>
    <name type="common">Human</name>
    <dbReference type="NCBI Taxonomy" id="9606"/>
    <lineage>
        <taxon>Eukaryota</taxon>
        <taxon>Metazoa</taxon>
        <taxon>Chordata</taxon>
        <taxon>Craniata</taxon>
        <taxon>Vertebrata</taxon>
        <taxon>Euteleostomi</taxon>
        <taxon>Mammalia</taxon>
        <taxon>Eutheria</taxon>
        <taxon>Euarchontoglires</taxon>
        <taxon>Primates</taxon>
        <taxon>Haplorrhini</taxon>
        <taxon>Catarrhini</taxon>
        <taxon>Hominidae</taxon>
        <taxon>Homo</taxon>
    </lineage>
</organism>